<comment type="cofactor">
    <cofactor evidence="1">
        <name>Mg(2+)</name>
        <dbReference type="ChEBI" id="CHEBI:18420"/>
    </cofactor>
</comment>
<evidence type="ECO:0000259" key="8">
    <source>
        <dbReference type="Pfam" id="PF18765"/>
    </source>
</evidence>
<reference evidence="10" key="1">
    <citation type="journal article" date="2019" name="Int. J. Syst. Evol. Microbiol.">
        <title>The Global Catalogue of Microorganisms (GCM) 10K type strain sequencing project: providing services to taxonomists for standard genome sequencing and annotation.</title>
        <authorList>
            <consortium name="The Broad Institute Genomics Platform"/>
            <consortium name="The Broad Institute Genome Sequencing Center for Infectious Disease"/>
            <person name="Wu L."/>
            <person name="Ma J."/>
        </authorList>
    </citation>
    <scope>NUCLEOTIDE SEQUENCE [LARGE SCALE GENOMIC DNA]</scope>
    <source>
        <strain evidence="10">JCM 14319</strain>
    </source>
</reference>
<evidence type="ECO:0000256" key="6">
    <source>
        <dbReference type="ARBA" id="ARBA00022840"/>
    </source>
</evidence>
<comment type="caution">
    <text evidence="9">The sequence shown here is derived from an EMBL/GenBank/DDBJ whole genome shotgun (WGS) entry which is preliminary data.</text>
</comment>
<keyword evidence="5" id="KW-0547">Nucleotide-binding</keyword>
<feature type="domain" description="Polymerase beta nucleotidyltransferase" evidence="8">
    <location>
        <begin position="39"/>
        <end position="101"/>
    </location>
</feature>
<keyword evidence="4" id="KW-0479">Metal-binding</keyword>
<name>A0ABP4WNN8_9MICO</name>
<evidence type="ECO:0000256" key="5">
    <source>
        <dbReference type="ARBA" id="ARBA00022741"/>
    </source>
</evidence>
<dbReference type="EMBL" id="BAAANH010000003">
    <property type="protein sequence ID" value="GAA1758966.1"/>
    <property type="molecule type" value="Genomic_DNA"/>
</dbReference>
<sequence length="114" mass="12802">MLVPFARYRELTATERNPSPFLPELQRRGATIARLARANHADNVRVFGSVARGDDGPTNDVDLLVDPDDETTLFDLAQLEIDLETLLDRRVDVVSSRSLDPIRDRSIFDDALPL</sequence>
<dbReference type="InterPro" id="IPR041633">
    <property type="entry name" value="Polbeta"/>
</dbReference>
<evidence type="ECO:0000256" key="4">
    <source>
        <dbReference type="ARBA" id="ARBA00022723"/>
    </source>
</evidence>
<evidence type="ECO:0000256" key="2">
    <source>
        <dbReference type="ARBA" id="ARBA00022679"/>
    </source>
</evidence>
<gene>
    <name evidence="9" type="ORF">GCM10009747_17320</name>
</gene>
<dbReference type="Gene3D" id="3.30.460.10">
    <property type="entry name" value="Beta Polymerase, domain 2"/>
    <property type="match status" value="1"/>
</dbReference>
<dbReference type="Proteomes" id="UP001500506">
    <property type="component" value="Unassembled WGS sequence"/>
</dbReference>
<evidence type="ECO:0000256" key="3">
    <source>
        <dbReference type="ARBA" id="ARBA00022695"/>
    </source>
</evidence>
<dbReference type="InterPro" id="IPR052038">
    <property type="entry name" value="Type-VII_TA_antitoxin"/>
</dbReference>
<keyword evidence="3" id="KW-0548">Nucleotidyltransferase</keyword>
<keyword evidence="6" id="KW-0067">ATP-binding</keyword>
<dbReference type="PANTHER" id="PTHR33571">
    <property type="entry name" value="SSL8005 PROTEIN"/>
    <property type="match status" value="1"/>
</dbReference>
<organism evidence="9 10">
    <name type="scientific">Agromyces humatus</name>
    <dbReference type="NCBI Taxonomy" id="279573"/>
    <lineage>
        <taxon>Bacteria</taxon>
        <taxon>Bacillati</taxon>
        <taxon>Actinomycetota</taxon>
        <taxon>Actinomycetes</taxon>
        <taxon>Micrococcales</taxon>
        <taxon>Microbacteriaceae</taxon>
        <taxon>Agromyces</taxon>
    </lineage>
</organism>
<proteinExistence type="predicted"/>
<evidence type="ECO:0000313" key="9">
    <source>
        <dbReference type="EMBL" id="GAA1758966.1"/>
    </source>
</evidence>
<dbReference type="Pfam" id="PF18765">
    <property type="entry name" value="Polbeta"/>
    <property type="match status" value="1"/>
</dbReference>
<keyword evidence="2" id="KW-0808">Transferase</keyword>
<dbReference type="InterPro" id="IPR043519">
    <property type="entry name" value="NT_sf"/>
</dbReference>
<protein>
    <recommendedName>
        <fullName evidence="8">Polymerase beta nucleotidyltransferase domain-containing protein</fullName>
    </recommendedName>
</protein>
<evidence type="ECO:0000256" key="7">
    <source>
        <dbReference type="ARBA" id="ARBA00022842"/>
    </source>
</evidence>
<accession>A0ABP4WNN8</accession>
<dbReference type="PANTHER" id="PTHR33571:SF12">
    <property type="entry name" value="BSL3053 PROTEIN"/>
    <property type="match status" value="1"/>
</dbReference>
<dbReference type="RefSeq" id="WP_232499380.1">
    <property type="nucleotide sequence ID" value="NZ_BAAANH010000003.1"/>
</dbReference>
<dbReference type="SUPFAM" id="SSF81301">
    <property type="entry name" value="Nucleotidyltransferase"/>
    <property type="match status" value="1"/>
</dbReference>
<evidence type="ECO:0000313" key="10">
    <source>
        <dbReference type="Proteomes" id="UP001500506"/>
    </source>
</evidence>
<keyword evidence="7" id="KW-0460">Magnesium</keyword>
<evidence type="ECO:0000256" key="1">
    <source>
        <dbReference type="ARBA" id="ARBA00001946"/>
    </source>
</evidence>
<keyword evidence="10" id="KW-1185">Reference proteome</keyword>